<evidence type="ECO:0000256" key="6">
    <source>
        <dbReference type="RuleBase" id="RU365090"/>
    </source>
</evidence>
<dbReference type="InterPro" id="IPR036688">
    <property type="entry name" value="MoeA_C_domain_IV_sf"/>
</dbReference>
<evidence type="ECO:0000259" key="7">
    <source>
        <dbReference type="SMART" id="SM00852"/>
    </source>
</evidence>
<dbReference type="EC" id="2.10.1.1" evidence="6"/>
<dbReference type="SMART" id="SM00852">
    <property type="entry name" value="MoCF_biosynth"/>
    <property type="match status" value="1"/>
</dbReference>
<name>A0ABX7S6Z9_9BACT</name>
<evidence type="ECO:0000313" key="8">
    <source>
        <dbReference type="EMBL" id="QTA38366.1"/>
    </source>
</evidence>
<evidence type="ECO:0000256" key="4">
    <source>
        <dbReference type="ARBA" id="ARBA00023150"/>
    </source>
</evidence>
<dbReference type="NCBIfam" id="TIGR00177">
    <property type="entry name" value="molyb_syn"/>
    <property type="match status" value="1"/>
</dbReference>
<comment type="similarity">
    <text evidence="3 6">Belongs to the MoeA family.</text>
</comment>
<keyword evidence="9" id="KW-1185">Reference proteome</keyword>
<evidence type="ECO:0000256" key="1">
    <source>
        <dbReference type="ARBA" id="ARBA00002901"/>
    </source>
</evidence>
<dbReference type="InterPro" id="IPR038987">
    <property type="entry name" value="MoeA-like"/>
</dbReference>
<comment type="function">
    <text evidence="1 6">Catalyzes the insertion of molybdate into adenylated molybdopterin with the concomitant release of AMP.</text>
</comment>
<dbReference type="Proteomes" id="UP000671862">
    <property type="component" value="Chromosome"/>
</dbReference>
<dbReference type="RefSeq" id="WP_207567085.1">
    <property type="nucleotide sequence ID" value="NZ_CP071446.1"/>
</dbReference>
<dbReference type="CDD" id="cd00887">
    <property type="entry name" value="MoeA"/>
    <property type="match status" value="1"/>
</dbReference>
<dbReference type="SUPFAM" id="SSF63867">
    <property type="entry name" value="MoeA C-terminal domain-like"/>
    <property type="match status" value="1"/>
</dbReference>
<dbReference type="InterPro" id="IPR001453">
    <property type="entry name" value="MoaB/Mog_dom"/>
</dbReference>
<dbReference type="Pfam" id="PF00994">
    <property type="entry name" value="MoCF_biosynth"/>
    <property type="match status" value="1"/>
</dbReference>
<dbReference type="Gene3D" id="2.170.190.11">
    <property type="entry name" value="Molybdopterin biosynthesis moea protein, domain 3"/>
    <property type="match status" value="1"/>
</dbReference>
<dbReference type="Pfam" id="PF03454">
    <property type="entry name" value="MoeA_C"/>
    <property type="match status" value="1"/>
</dbReference>
<sequence>MGKFMNFARREEIYEKYINLFKPEKNFEIPVDSAMGYVSFEKIFVRENLPGFDKSTVDGYALIAEDTSGASREFPKTFKITGKVEMGKGYENVVRSKEAVWVPTGGVIPSGANAVVMVEDTMVEGEFLKVFKQLHPWENVIKKDSGMRKGEVLVNRGERITFGKIDALLANGITKIMVYKKPSVGIISTGSEVVEPDAQKSFFEVRDGNTYTLKAYLKHLGYEVERVAHVKDEYEKFLRIVKEALEKYDVVVTSGGSSVGKKDFTREVFSEVGEVYFHGAWIKPGKPTVFAKVGEKALIGLPGKPVSFMVSAYLFLLPLLKRLEGDTMWKPKVCAYVVSEDSLKAAHGRETFIPVKIFDNFENKILYAKPFPDESGLVKPLLNADGIIRIPLEKEKVEKGEVCEFYMF</sequence>
<protein>
    <recommendedName>
        <fullName evidence="6">Molybdopterin molybdenumtransferase</fullName>
        <ecNumber evidence="6">2.10.1.1</ecNumber>
    </recommendedName>
</protein>
<dbReference type="PANTHER" id="PTHR10192">
    <property type="entry name" value="MOLYBDOPTERIN BIOSYNTHESIS PROTEIN"/>
    <property type="match status" value="1"/>
</dbReference>
<keyword evidence="6" id="KW-0808">Transferase</keyword>
<keyword evidence="6" id="KW-0500">Molybdenum</keyword>
<dbReference type="SUPFAM" id="SSF63882">
    <property type="entry name" value="MoeA N-terminal region -like"/>
    <property type="match status" value="1"/>
</dbReference>
<dbReference type="InterPro" id="IPR005110">
    <property type="entry name" value="MoeA_linker/N"/>
</dbReference>
<organism evidence="8 9">
    <name type="scientific">Thermosipho ferrireducens</name>
    <dbReference type="NCBI Taxonomy" id="2571116"/>
    <lineage>
        <taxon>Bacteria</taxon>
        <taxon>Thermotogati</taxon>
        <taxon>Thermotogota</taxon>
        <taxon>Thermotogae</taxon>
        <taxon>Thermotogales</taxon>
        <taxon>Fervidobacteriaceae</taxon>
        <taxon>Thermosipho</taxon>
    </lineage>
</organism>
<dbReference type="EMBL" id="CP071446">
    <property type="protein sequence ID" value="QTA38366.1"/>
    <property type="molecule type" value="Genomic_DNA"/>
</dbReference>
<reference evidence="8 9" key="1">
    <citation type="submission" date="2021-03" db="EMBL/GenBank/DDBJ databases">
        <title>Thermosipho ferrireducens sp.nov., an anaerobic thermophilic iron-reducing bacterium isolated from a deep-sea hydrothermal sulfide deposits.</title>
        <authorList>
            <person name="Zeng X."/>
            <person name="Chen Y."/>
            <person name="Shao Z."/>
        </authorList>
    </citation>
    <scope>NUCLEOTIDE SEQUENCE [LARGE SCALE GENOMIC DNA]</scope>
    <source>
        <strain evidence="8 9">JL129W03</strain>
    </source>
</reference>
<evidence type="ECO:0000313" key="9">
    <source>
        <dbReference type="Proteomes" id="UP000671862"/>
    </source>
</evidence>
<proteinExistence type="inferred from homology"/>
<dbReference type="InterPro" id="IPR036135">
    <property type="entry name" value="MoeA_linker/N_sf"/>
</dbReference>
<feature type="domain" description="MoaB/Mog" evidence="7">
    <location>
        <begin position="185"/>
        <end position="322"/>
    </location>
</feature>
<dbReference type="InterPro" id="IPR005111">
    <property type="entry name" value="MoeA_C_domain_IV"/>
</dbReference>
<evidence type="ECO:0000256" key="2">
    <source>
        <dbReference type="ARBA" id="ARBA00005046"/>
    </source>
</evidence>
<dbReference type="SUPFAM" id="SSF53218">
    <property type="entry name" value="Molybdenum cofactor biosynthesis proteins"/>
    <property type="match status" value="1"/>
</dbReference>
<dbReference type="Pfam" id="PF03453">
    <property type="entry name" value="MoeA_N"/>
    <property type="match status" value="1"/>
</dbReference>
<dbReference type="Gene3D" id="2.40.340.10">
    <property type="entry name" value="MoeA, C-terminal, domain IV"/>
    <property type="match status" value="1"/>
</dbReference>
<evidence type="ECO:0000256" key="3">
    <source>
        <dbReference type="ARBA" id="ARBA00010763"/>
    </source>
</evidence>
<comment type="cofactor">
    <cofactor evidence="6">
        <name>Mg(2+)</name>
        <dbReference type="ChEBI" id="CHEBI:18420"/>
    </cofactor>
</comment>
<dbReference type="Gene3D" id="3.40.980.10">
    <property type="entry name" value="MoaB/Mog-like domain"/>
    <property type="match status" value="1"/>
</dbReference>
<accession>A0ABX7S6Z9</accession>
<keyword evidence="6" id="KW-0479">Metal-binding</keyword>
<comment type="pathway">
    <text evidence="2 6">Cofactor biosynthesis; molybdopterin biosynthesis.</text>
</comment>
<comment type="catalytic activity">
    <reaction evidence="5">
        <text>adenylyl-molybdopterin + molybdate = Mo-molybdopterin + AMP + H(+)</text>
        <dbReference type="Rhea" id="RHEA:35047"/>
        <dbReference type="ChEBI" id="CHEBI:15378"/>
        <dbReference type="ChEBI" id="CHEBI:36264"/>
        <dbReference type="ChEBI" id="CHEBI:62727"/>
        <dbReference type="ChEBI" id="CHEBI:71302"/>
        <dbReference type="ChEBI" id="CHEBI:456215"/>
        <dbReference type="EC" id="2.10.1.1"/>
    </reaction>
</comment>
<dbReference type="NCBIfam" id="NF045515">
    <property type="entry name" value="Glp_gephyrin"/>
    <property type="match status" value="1"/>
</dbReference>
<keyword evidence="6" id="KW-0460">Magnesium</keyword>
<evidence type="ECO:0000256" key="5">
    <source>
        <dbReference type="ARBA" id="ARBA00047317"/>
    </source>
</evidence>
<gene>
    <name evidence="8" type="ORF">JYK00_02210</name>
</gene>
<dbReference type="InterPro" id="IPR036425">
    <property type="entry name" value="MoaB/Mog-like_dom_sf"/>
</dbReference>
<keyword evidence="4 6" id="KW-0501">Molybdenum cofactor biosynthesis</keyword>
<dbReference type="Gene3D" id="3.90.105.10">
    <property type="entry name" value="Molybdopterin biosynthesis moea protein, domain 2"/>
    <property type="match status" value="1"/>
</dbReference>
<dbReference type="PANTHER" id="PTHR10192:SF5">
    <property type="entry name" value="GEPHYRIN"/>
    <property type="match status" value="1"/>
</dbReference>